<evidence type="ECO:0000313" key="13">
    <source>
        <dbReference type="Proteomes" id="UP000770717"/>
    </source>
</evidence>
<keyword evidence="9" id="KW-0807">Transducer</keyword>
<evidence type="ECO:0000256" key="9">
    <source>
        <dbReference type="RuleBase" id="RU000688"/>
    </source>
</evidence>
<keyword evidence="7 10" id="KW-0472">Membrane</keyword>
<keyword evidence="5 10" id="KW-1133">Transmembrane helix</keyword>
<evidence type="ECO:0000259" key="11">
    <source>
        <dbReference type="PROSITE" id="PS50262"/>
    </source>
</evidence>
<feature type="transmembrane region" description="Helical" evidence="10">
    <location>
        <begin position="141"/>
        <end position="162"/>
    </location>
</feature>
<keyword evidence="3 9" id="KW-0812">Transmembrane</keyword>
<dbReference type="AlphaFoldDB" id="A0A8J6JTN4"/>
<evidence type="ECO:0000313" key="12">
    <source>
        <dbReference type="EMBL" id="KAG9471543.1"/>
    </source>
</evidence>
<evidence type="ECO:0000256" key="10">
    <source>
        <dbReference type="SAM" id="Phobius"/>
    </source>
</evidence>
<keyword evidence="13" id="KW-1185">Reference proteome</keyword>
<evidence type="ECO:0000256" key="4">
    <source>
        <dbReference type="ARBA" id="ARBA00022725"/>
    </source>
</evidence>
<dbReference type="FunFam" id="1.20.1070.10:FF:000410">
    <property type="entry name" value="Olfactory receptor 1348"/>
    <property type="match status" value="1"/>
</dbReference>
<organism evidence="12 13">
    <name type="scientific">Eleutherodactylus coqui</name>
    <name type="common">Puerto Rican coqui</name>
    <dbReference type="NCBI Taxonomy" id="57060"/>
    <lineage>
        <taxon>Eukaryota</taxon>
        <taxon>Metazoa</taxon>
        <taxon>Chordata</taxon>
        <taxon>Craniata</taxon>
        <taxon>Vertebrata</taxon>
        <taxon>Euteleostomi</taxon>
        <taxon>Amphibia</taxon>
        <taxon>Batrachia</taxon>
        <taxon>Anura</taxon>
        <taxon>Neobatrachia</taxon>
        <taxon>Hyloidea</taxon>
        <taxon>Eleutherodactylidae</taxon>
        <taxon>Eleutherodactylinae</taxon>
        <taxon>Eleutherodactylus</taxon>
        <taxon>Eleutherodactylus</taxon>
    </lineage>
</organism>
<dbReference type="SUPFAM" id="SSF81321">
    <property type="entry name" value="Family A G protein-coupled receptor-like"/>
    <property type="match status" value="1"/>
</dbReference>
<name>A0A8J6JTN4_ELECQ</name>
<evidence type="ECO:0000256" key="2">
    <source>
        <dbReference type="ARBA" id="ARBA00022475"/>
    </source>
</evidence>
<evidence type="ECO:0000256" key="5">
    <source>
        <dbReference type="ARBA" id="ARBA00022989"/>
    </source>
</evidence>
<feature type="transmembrane region" description="Helical" evidence="10">
    <location>
        <begin position="99"/>
        <end position="120"/>
    </location>
</feature>
<dbReference type="PROSITE" id="PS50262">
    <property type="entry name" value="G_PROTEIN_RECEP_F1_2"/>
    <property type="match status" value="1"/>
</dbReference>
<dbReference type="PROSITE" id="PS00237">
    <property type="entry name" value="G_PROTEIN_RECEP_F1_1"/>
    <property type="match status" value="1"/>
</dbReference>
<dbReference type="InterPro" id="IPR000276">
    <property type="entry name" value="GPCR_Rhodpsn"/>
</dbReference>
<evidence type="ECO:0000256" key="8">
    <source>
        <dbReference type="ARBA" id="ARBA00023170"/>
    </source>
</evidence>
<protein>
    <recommendedName>
        <fullName evidence="11">G-protein coupled receptors family 1 profile domain-containing protein</fullName>
    </recommendedName>
</protein>
<dbReference type="GO" id="GO:0004930">
    <property type="term" value="F:G protein-coupled receptor activity"/>
    <property type="evidence" value="ECO:0007669"/>
    <property type="project" value="UniProtKB-KW"/>
</dbReference>
<feature type="transmembrane region" description="Helical" evidence="10">
    <location>
        <begin position="59"/>
        <end position="79"/>
    </location>
</feature>
<accession>A0A8J6JTN4</accession>
<dbReference type="PANTHER" id="PTHR26452">
    <property type="entry name" value="OLFACTORY RECEPTOR"/>
    <property type="match status" value="1"/>
</dbReference>
<dbReference type="PRINTS" id="PR00237">
    <property type="entry name" value="GPCRRHODOPSN"/>
</dbReference>
<keyword evidence="8 9" id="KW-0675">Receptor</keyword>
<evidence type="ECO:0000256" key="6">
    <source>
        <dbReference type="ARBA" id="ARBA00023040"/>
    </source>
</evidence>
<dbReference type="OrthoDB" id="6145535at2759"/>
<dbReference type="GO" id="GO:0005886">
    <property type="term" value="C:plasma membrane"/>
    <property type="evidence" value="ECO:0007669"/>
    <property type="project" value="UniProtKB-SubCell"/>
</dbReference>
<keyword evidence="6 9" id="KW-0297">G-protein coupled receptor</keyword>
<gene>
    <name evidence="12" type="ORF">GDO78_014399</name>
</gene>
<comment type="subcellular location">
    <subcellularLocation>
        <location evidence="1">Cell membrane</location>
        <topology evidence="1">Multi-pass membrane protein</topology>
    </subcellularLocation>
</comment>
<evidence type="ECO:0000256" key="1">
    <source>
        <dbReference type="ARBA" id="ARBA00004651"/>
    </source>
</evidence>
<evidence type="ECO:0000256" key="7">
    <source>
        <dbReference type="ARBA" id="ARBA00023136"/>
    </source>
</evidence>
<proteinExistence type="inferred from homology"/>
<keyword evidence="4" id="KW-0716">Sensory transduction</keyword>
<comment type="caution">
    <text evidence="12">The sequence shown here is derived from an EMBL/GenBank/DDBJ whole genome shotgun (WGS) entry which is preliminary data.</text>
</comment>
<keyword evidence="4" id="KW-0552">Olfaction</keyword>
<dbReference type="Gene3D" id="1.20.1070.10">
    <property type="entry name" value="Rhodopsin 7-helix transmembrane proteins"/>
    <property type="match status" value="1"/>
</dbReference>
<keyword evidence="2" id="KW-1003">Cell membrane</keyword>
<comment type="similarity">
    <text evidence="9">Belongs to the G-protein coupled receptor 1 family.</text>
</comment>
<dbReference type="EMBL" id="WNTK01000134">
    <property type="protein sequence ID" value="KAG9471543.1"/>
    <property type="molecule type" value="Genomic_DNA"/>
</dbReference>
<reference evidence="12" key="1">
    <citation type="thesis" date="2020" institute="ProQuest LLC" country="789 East Eisenhower Parkway, Ann Arbor, MI, USA">
        <title>Comparative Genomics and Chromosome Evolution.</title>
        <authorList>
            <person name="Mudd A.B."/>
        </authorList>
    </citation>
    <scope>NUCLEOTIDE SEQUENCE</scope>
    <source>
        <strain evidence="12">HN-11 Male</strain>
        <tissue evidence="12">Kidney and liver</tissue>
    </source>
</reference>
<dbReference type="InterPro" id="IPR017452">
    <property type="entry name" value="GPCR_Rhodpsn_7TM"/>
</dbReference>
<sequence length="184" mass="21164">MESKNQTIFTEVFLLGFTMNMKINVGLFFLFLTIYIVTTVGNSLLILMVIINPKLHKPMYFFLCILSILDLCYSTTALPRLLADLFSTERTISLMACSLQIYVILLVEGLECQLLVVMAYDRYIAICKPLHYPILMRWGNCYRLVALVFIISFMLCTVPSIVTPYTICYHQIIISCVSCWHSQN</sequence>
<feature type="transmembrane region" description="Helical" evidence="10">
    <location>
        <begin position="23"/>
        <end position="47"/>
    </location>
</feature>
<dbReference type="InterPro" id="IPR050516">
    <property type="entry name" value="Olfactory_GPCR"/>
</dbReference>
<evidence type="ECO:0000256" key="3">
    <source>
        <dbReference type="ARBA" id="ARBA00022692"/>
    </source>
</evidence>
<dbReference type="Proteomes" id="UP000770717">
    <property type="component" value="Unassembled WGS sequence"/>
</dbReference>
<feature type="domain" description="G-protein coupled receptors family 1 profile" evidence="11">
    <location>
        <begin position="41"/>
        <end position="184"/>
    </location>
</feature>
<dbReference type="GO" id="GO:0007608">
    <property type="term" value="P:sensory perception of smell"/>
    <property type="evidence" value="ECO:0007669"/>
    <property type="project" value="UniProtKB-KW"/>
</dbReference>
<dbReference type="Pfam" id="PF00001">
    <property type="entry name" value="7tm_1"/>
    <property type="match status" value="1"/>
</dbReference>